<feature type="compositionally biased region" description="Polar residues" evidence="5">
    <location>
        <begin position="269"/>
        <end position="282"/>
    </location>
</feature>
<dbReference type="InterPro" id="IPR010334">
    <property type="entry name" value="Dcp1"/>
</dbReference>
<dbReference type="CDD" id="cd09804">
    <property type="entry name" value="Dcp1"/>
    <property type="match status" value="1"/>
</dbReference>
<feature type="compositionally biased region" description="Low complexity" evidence="5">
    <location>
        <begin position="257"/>
        <end position="268"/>
    </location>
</feature>
<comment type="caution">
    <text evidence="6">The sequence shown here is derived from an EMBL/GenBank/DDBJ whole genome shotgun (WGS) entry which is preliminary data.</text>
</comment>
<name>A0A813RW54_9BILA</name>
<dbReference type="GO" id="GO:0000290">
    <property type="term" value="P:deadenylation-dependent decapping of nuclear-transcribed mRNA"/>
    <property type="evidence" value="ECO:0007669"/>
    <property type="project" value="InterPro"/>
</dbReference>
<dbReference type="GO" id="GO:0000932">
    <property type="term" value="C:P-body"/>
    <property type="evidence" value="ECO:0007669"/>
    <property type="project" value="TreeGrafter"/>
</dbReference>
<keyword evidence="3" id="KW-0963">Cytoplasm</keyword>
<evidence type="ECO:0000313" key="9">
    <source>
        <dbReference type="EMBL" id="CAF3730848.1"/>
    </source>
</evidence>
<comment type="subcellular location">
    <subcellularLocation>
        <location evidence="1">Cytoplasm</location>
    </subcellularLocation>
</comment>
<feature type="compositionally biased region" description="Low complexity" evidence="5">
    <location>
        <begin position="178"/>
        <end position="189"/>
    </location>
</feature>
<evidence type="ECO:0000256" key="1">
    <source>
        <dbReference type="ARBA" id="ARBA00004496"/>
    </source>
</evidence>
<dbReference type="EMBL" id="CAJNOQ010000311">
    <property type="protein sequence ID" value="CAF0785988.1"/>
    <property type="molecule type" value="Genomic_DNA"/>
</dbReference>
<accession>A0A813RW54</accession>
<feature type="region of interest" description="Disordered" evidence="5">
    <location>
        <begin position="373"/>
        <end position="405"/>
    </location>
</feature>
<dbReference type="PANTHER" id="PTHR16290:SF0">
    <property type="entry name" value="DECAPPING PROTEIN 1, ISOFORM A"/>
    <property type="match status" value="1"/>
</dbReference>
<organism evidence="6 10">
    <name type="scientific">Didymodactylos carnosus</name>
    <dbReference type="NCBI Taxonomy" id="1234261"/>
    <lineage>
        <taxon>Eukaryota</taxon>
        <taxon>Metazoa</taxon>
        <taxon>Spiralia</taxon>
        <taxon>Gnathifera</taxon>
        <taxon>Rotifera</taxon>
        <taxon>Eurotatoria</taxon>
        <taxon>Bdelloidea</taxon>
        <taxon>Philodinida</taxon>
        <taxon>Philodinidae</taxon>
        <taxon>Didymodactylos</taxon>
    </lineage>
</organism>
<evidence type="ECO:0000313" key="8">
    <source>
        <dbReference type="EMBL" id="CAF3569720.1"/>
    </source>
</evidence>
<evidence type="ECO:0000256" key="5">
    <source>
        <dbReference type="SAM" id="MobiDB-lite"/>
    </source>
</evidence>
<reference evidence="6" key="1">
    <citation type="submission" date="2021-02" db="EMBL/GenBank/DDBJ databases">
        <authorList>
            <person name="Nowell W R."/>
        </authorList>
    </citation>
    <scope>NUCLEOTIDE SEQUENCE</scope>
</reference>
<evidence type="ECO:0000256" key="3">
    <source>
        <dbReference type="ARBA" id="ARBA00022490"/>
    </source>
</evidence>
<dbReference type="Pfam" id="PF06058">
    <property type="entry name" value="DCP1"/>
    <property type="match status" value="1"/>
</dbReference>
<feature type="region of interest" description="Disordered" evidence="5">
    <location>
        <begin position="237"/>
        <end position="308"/>
    </location>
</feature>
<dbReference type="Proteomes" id="UP000682733">
    <property type="component" value="Unassembled WGS sequence"/>
</dbReference>
<evidence type="ECO:0000256" key="4">
    <source>
        <dbReference type="ARBA" id="ARBA00022664"/>
    </source>
</evidence>
<evidence type="ECO:0000256" key="2">
    <source>
        <dbReference type="ARBA" id="ARBA00008778"/>
    </source>
</evidence>
<protein>
    <submittedName>
        <fullName evidence="6">Uncharacterized protein</fullName>
    </submittedName>
</protein>
<dbReference type="PANTHER" id="PTHR16290">
    <property type="entry name" value="TRANSCRIPTION FACTOR SMIF DECAPPING ENZYME DCP1"/>
    <property type="match status" value="1"/>
</dbReference>
<dbReference type="AlphaFoldDB" id="A0A813RW54"/>
<dbReference type="EMBL" id="CAJOBC010000311">
    <property type="protein sequence ID" value="CAF3569720.1"/>
    <property type="molecule type" value="Genomic_DNA"/>
</dbReference>
<dbReference type="Gene3D" id="6.10.140.2030">
    <property type="match status" value="1"/>
</dbReference>
<feature type="compositionally biased region" description="Polar residues" evidence="5">
    <location>
        <begin position="379"/>
        <end position="403"/>
    </location>
</feature>
<feature type="compositionally biased region" description="Low complexity" evidence="5">
    <location>
        <begin position="237"/>
        <end position="247"/>
    </location>
</feature>
<dbReference type="OrthoDB" id="440673at2759"/>
<dbReference type="InterPro" id="IPR011993">
    <property type="entry name" value="PH-like_dom_sf"/>
</dbReference>
<comment type="similarity">
    <text evidence="2">Belongs to the DCP1 family.</text>
</comment>
<feature type="region of interest" description="Disordered" evidence="5">
    <location>
        <begin position="169"/>
        <end position="190"/>
    </location>
</feature>
<feature type="compositionally biased region" description="Low complexity" evidence="5">
    <location>
        <begin position="283"/>
        <end position="308"/>
    </location>
</feature>
<proteinExistence type="inferred from homology"/>
<dbReference type="GO" id="GO:0008047">
    <property type="term" value="F:enzyme activator activity"/>
    <property type="evidence" value="ECO:0007669"/>
    <property type="project" value="InterPro"/>
</dbReference>
<keyword evidence="4" id="KW-0507">mRNA processing</keyword>
<dbReference type="EMBL" id="CAJNOK010005024">
    <property type="protein sequence ID" value="CAF0957836.1"/>
    <property type="molecule type" value="Genomic_DNA"/>
</dbReference>
<gene>
    <name evidence="6" type="ORF">GPM918_LOCUS2734</name>
    <name evidence="7" type="ORF">OVA965_LOCUS12477</name>
    <name evidence="8" type="ORF">SRO942_LOCUS2734</name>
    <name evidence="9" type="ORF">TMI583_LOCUS12480</name>
</gene>
<dbReference type="SUPFAM" id="SSF50729">
    <property type="entry name" value="PH domain-like"/>
    <property type="match status" value="1"/>
</dbReference>
<dbReference type="Proteomes" id="UP000681722">
    <property type="component" value="Unassembled WGS sequence"/>
</dbReference>
<dbReference type="GO" id="GO:0006397">
    <property type="term" value="P:mRNA processing"/>
    <property type="evidence" value="ECO:0007669"/>
    <property type="project" value="UniProtKB-KW"/>
</dbReference>
<evidence type="ECO:0000313" key="6">
    <source>
        <dbReference type="EMBL" id="CAF0785988.1"/>
    </source>
</evidence>
<dbReference type="Gene3D" id="2.30.29.30">
    <property type="entry name" value="Pleckstrin-homology domain (PH domain)/Phosphotyrosine-binding domain (PTB)"/>
    <property type="match status" value="1"/>
</dbReference>
<dbReference type="GO" id="GO:0003729">
    <property type="term" value="F:mRNA binding"/>
    <property type="evidence" value="ECO:0007669"/>
    <property type="project" value="TreeGrafter"/>
</dbReference>
<dbReference type="GO" id="GO:0031087">
    <property type="term" value="P:deadenylation-independent decapping of nuclear-transcribed mRNA"/>
    <property type="evidence" value="ECO:0007669"/>
    <property type="project" value="TreeGrafter"/>
</dbReference>
<evidence type="ECO:0000313" key="7">
    <source>
        <dbReference type="EMBL" id="CAF0957836.1"/>
    </source>
</evidence>
<sequence>MNGEDPLNRINLQALQNRDPYIIKILDQAQRVCVYKFLPDKQEWERKDLEGTLFVYERNCEPYNGFAIQSTVSMDTFIQILKPNMQFEQSGECFLQYKVDASDIYGLWFISSKDCPEVTECLKRLTAAANERAFKKLQQQQQTSKQSLSLVSNHLNDQQSLRHLLSSNDEKKATDELSSASSSFSSSSANGNDQNVDIFKMLVGAQEKFQDYKRQQSVTTPDTSNKIVLLTTTTRTSTTNTVSNSHNQRPVVQKLLPTSSVTTPSTRSAKIQQTNPFASLQRTDTTSTTTTSATPSTTASSASVPSTPNSAMPLCLARLFSKDPTVTTPNNDELENELKKTLGIPTKPPLSVQDLERQLLNGTASTITTANTVTSSSIQNEKSPSASSSLVSCDTTNTNSNVSDMRDIKPSAISSEGSVSTPPLSVSPRFLMSPHHTNSQLFENPTLSTANTEWPSRSMCSSSFDSNIGNRLMTPADFADTNKILFSGMTTKNTAQHCCRCQTQNVAQISKDHLKQLLVKMLQTDEDFLSCLYNAYVEQQRSPSGRIS</sequence>
<dbReference type="EMBL" id="CAJOBA010005028">
    <property type="protein sequence ID" value="CAF3730848.1"/>
    <property type="molecule type" value="Genomic_DNA"/>
</dbReference>
<evidence type="ECO:0000313" key="10">
    <source>
        <dbReference type="Proteomes" id="UP000663829"/>
    </source>
</evidence>
<keyword evidence="10" id="KW-1185">Reference proteome</keyword>
<dbReference type="Proteomes" id="UP000677228">
    <property type="component" value="Unassembled WGS sequence"/>
</dbReference>
<dbReference type="Proteomes" id="UP000663829">
    <property type="component" value="Unassembled WGS sequence"/>
</dbReference>